<proteinExistence type="predicted"/>
<dbReference type="OrthoDB" id="2700963at2759"/>
<accession>A0A0C9YXT1</accession>
<feature type="region of interest" description="Disordered" evidence="1">
    <location>
        <begin position="128"/>
        <end position="164"/>
    </location>
</feature>
<name>A0A0C9YXT1_9AGAM</name>
<gene>
    <name evidence="2" type="ORF">PISMIDRAFT_424016</name>
</gene>
<organism evidence="2 3">
    <name type="scientific">Pisolithus microcarpus 441</name>
    <dbReference type="NCBI Taxonomy" id="765257"/>
    <lineage>
        <taxon>Eukaryota</taxon>
        <taxon>Fungi</taxon>
        <taxon>Dikarya</taxon>
        <taxon>Basidiomycota</taxon>
        <taxon>Agaricomycotina</taxon>
        <taxon>Agaricomycetes</taxon>
        <taxon>Agaricomycetidae</taxon>
        <taxon>Boletales</taxon>
        <taxon>Sclerodermatineae</taxon>
        <taxon>Pisolithaceae</taxon>
        <taxon>Pisolithus</taxon>
    </lineage>
</organism>
<dbReference type="EMBL" id="KN834051">
    <property type="protein sequence ID" value="KIK12758.1"/>
    <property type="molecule type" value="Genomic_DNA"/>
</dbReference>
<protein>
    <submittedName>
        <fullName evidence="2">Uncharacterized protein</fullName>
    </submittedName>
</protein>
<evidence type="ECO:0000313" key="2">
    <source>
        <dbReference type="EMBL" id="KIK12758.1"/>
    </source>
</evidence>
<dbReference type="Proteomes" id="UP000054018">
    <property type="component" value="Unassembled WGS sequence"/>
</dbReference>
<evidence type="ECO:0000256" key="1">
    <source>
        <dbReference type="SAM" id="MobiDB-lite"/>
    </source>
</evidence>
<keyword evidence="3" id="KW-1185">Reference proteome</keyword>
<feature type="compositionally biased region" description="Polar residues" evidence="1">
    <location>
        <begin position="129"/>
        <end position="159"/>
    </location>
</feature>
<feature type="region of interest" description="Disordered" evidence="1">
    <location>
        <begin position="1"/>
        <end position="61"/>
    </location>
</feature>
<dbReference type="AlphaFoldDB" id="A0A0C9YXT1"/>
<sequence length="175" mass="18730">MSPSQVNHLFAHSSGSKGRSLLRSPITRAIDEVDGESSSFRGSSSTLGNTTDCEPYENDRRTLQPRSRWNLNTLLDRLRLYPNAPGDDTAVGFDDEAIGKISPLTSSVEEVAISQDDIVIALIGPGRVGNSSPRASQHKACSSAHSFNLPPSSASQKSPRQPAIRGFSSALRLAP</sequence>
<evidence type="ECO:0000313" key="3">
    <source>
        <dbReference type="Proteomes" id="UP000054018"/>
    </source>
</evidence>
<reference evidence="2 3" key="1">
    <citation type="submission" date="2014-04" db="EMBL/GenBank/DDBJ databases">
        <authorList>
            <consortium name="DOE Joint Genome Institute"/>
            <person name="Kuo A."/>
            <person name="Kohler A."/>
            <person name="Costa M.D."/>
            <person name="Nagy L.G."/>
            <person name="Floudas D."/>
            <person name="Copeland A."/>
            <person name="Barry K.W."/>
            <person name="Cichocki N."/>
            <person name="Veneault-Fourrey C."/>
            <person name="LaButti K."/>
            <person name="Lindquist E.A."/>
            <person name="Lipzen A."/>
            <person name="Lundell T."/>
            <person name="Morin E."/>
            <person name="Murat C."/>
            <person name="Sun H."/>
            <person name="Tunlid A."/>
            <person name="Henrissat B."/>
            <person name="Grigoriev I.V."/>
            <person name="Hibbett D.S."/>
            <person name="Martin F."/>
            <person name="Nordberg H.P."/>
            <person name="Cantor M.N."/>
            <person name="Hua S.X."/>
        </authorList>
    </citation>
    <scope>NUCLEOTIDE SEQUENCE [LARGE SCALE GENOMIC DNA]</scope>
    <source>
        <strain evidence="2 3">441</strain>
    </source>
</reference>
<feature type="compositionally biased region" description="Low complexity" evidence="1">
    <location>
        <begin position="13"/>
        <end position="24"/>
    </location>
</feature>
<dbReference type="HOGENOM" id="CLU_131090_0_0_1"/>
<reference evidence="3" key="2">
    <citation type="submission" date="2015-01" db="EMBL/GenBank/DDBJ databases">
        <title>Evolutionary Origins and Diversification of the Mycorrhizal Mutualists.</title>
        <authorList>
            <consortium name="DOE Joint Genome Institute"/>
            <consortium name="Mycorrhizal Genomics Consortium"/>
            <person name="Kohler A."/>
            <person name="Kuo A."/>
            <person name="Nagy L.G."/>
            <person name="Floudas D."/>
            <person name="Copeland A."/>
            <person name="Barry K.W."/>
            <person name="Cichocki N."/>
            <person name="Veneault-Fourrey C."/>
            <person name="LaButti K."/>
            <person name="Lindquist E.A."/>
            <person name="Lipzen A."/>
            <person name="Lundell T."/>
            <person name="Morin E."/>
            <person name="Murat C."/>
            <person name="Riley R."/>
            <person name="Ohm R."/>
            <person name="Sun H."/>
            <person name="Tunlid A."/>
            <person name="Henrissat B."/>
            <person name="Grigoriev I.V."/>
            <person name="Hibbett D.S."/>
            <person name="Martin F."/>
        </authorList>
    </citation>
    <scope>NUCLEOTIDE SEQUENCE [LARGE SCALE GENOMIC DNA]</scope>
    <source>
        <strain evidence="3">441</strain>
    </source>
</reference>